<reference evidence="3" key="2">
    <citation type="submission" date="2020-09" db="EMBL/GenBank/DDBJ databases">
        <authorList>
            <person name="Sun Q."/>
            <person name="Zhou Y."/>
        </authorList>
    </citation>
    <scope>NUCLEOTIDE SEQUENCE</scope>
    <source>
        <strain evidence="3">CGMCC 1.15519</strain>
    </source>
</reference>
<dbReference type="EMBL" id="BMJM01000001">
    <property type="protein sequence ID" value="GGE01112.1"/>
    <property type="molecule type" value="Genomic_DNA"/>
</dbReference>
<dbReference type="InterPro" id="IPR037178">
    <property type="entry name" value="ColicinD_C_sf"/>
</dbReference>
<evidence type="ECO:0000313" key="4">
    <source>
        <dbReference type="Proteomes" id="UP000635071"/>
    </source>
</evidence>
<dbReference type="InterPro" id="IPR038233">
    <property type="entry name" value="Colicin_D/E5_nuclease"/>
</dbReference>
<dbReference type="SUPFAM" id="SSF102824">
    <property type="entry name" value="Colicin D/E5 nuclease domain"/>
    <property type="match status" value="1"/>
</dbReference>
<comment type="caution">
    <text evidence="3">The sequence shown here is derived from an EMBL/GenBank/DDBJ whole genome shotgun (WGS) entry which is preliminary data.</text>
</comment>
<keyword evidence="4" id="KW-1185">Reference proteome</keyword>
<dbReference type="GO" id="GO:0004540">
    <property type="term" value="F:RNA nuclease activity"/>
    <property type="evidence" value="ECO:0007669"/>
    <property type="project" value="InterPro"/>
</dbReference>
<reference evidence="3" key="1">
    <citation type="journal article" date="2014" name="Int. J. Syst. Evol. Microbiol.">
        <title>Complete genome sequence of Corynebacterium casei LMG S-19264T (=DSM 44701T), isolated from a smear-ripened cheese.</title>
        <authorList>
            <consortium name="US DOE Joint Genome Institute (JGI-PGF)"/>
            <person name="Walter F."/>
            <person name="Albersmeier A."/>
            <person name="Kalinowski J."/>
            <person name="Ruckert C."/>
        </authorList>
    </citation>
    <scope>NUCLEOTIDE SEQUENCE</scope>
    <source>
        <strain evidence="3">CGMCC 1.15519</strain>
    </source>
</reference>
<dbReference type="Proteomes" id="UP000635071">
    <property type="component" value="Unassembled WGS sequence"/>
</dbReference>
<proteinExistence type="predicted"/>
<gene>
    <name evidence="3" type="ORF">GCM10011529_04260</name>
</gene>
<feature type="region of interest" description="Disordered" evidence="1">
    <location>
        <begin position="229"/>
        <end position="249"/>
    </location>
</feature>
<evidence type="ECO:0000259" key="2">
    <source>
        <dbReference type="Pfam" id="PF11429"/>
    </source>
</evidence>
<evidence type="ECO:0000256" key="1">
    <source>
        <dbReference type="SAM" id="MobiDB-lite"/>
    </source>
</evidence>
<name>A0A917E445_9SPHN</name>
<dbReference type="InterPro" id="IPR024440">
    <property type="entry name" value="ColicinD_C"/>
</dbReference>
<evidence type="ECO:0000313" key="3">
    <source>
        <dbReference type="EMBL" id="GGE01112.1"/>
    </source>
</evidence>
<organism evidence="3 4">
    <name type="scientific">Sandarakinorhabdus glacialis</name>
    <dbReference type="NCBI Taxonomy" id="1614636"/>
    <lineage>
        <taxon>Bacteria</taxon>
        <taxon>Pseudomonadati</taxon>
        <taxon>Pseudomonadota</taxon>
        <taxon>Alphaproteobacteria</taxon>
        <taxon>Sphingomonadales</taxon>
        <taxon>Sphingosinicellaceae</taxon>
        <taxon>Sandarakinorhabdus</taxon>
    </lineage>
</organism>
<feature type="compositionally biased region" description="Low complexity" evidence="1">
    <location>
        <begin position="229"/>
        <end position="247"/>
    </location>
</feature>
<dbReference type="Pfam" id="PF11429">
    <property type="entry name" value="Colicin_D"/>
    <property type="match status" value="1"/>
</dbReference>
<protein>
    <recommendedName>
        <fullName evidence="2">Colicin D C-terminal domain-containing protein</fullName>
    </recommendedName>
</protein>
<dbReference type="RefSeq" id="WP_207792479.1">
    <property type="nucleotide sequence ID" value="NZ_BMJM01000001.1"/>
</dbReference>
<sequence>MNDDRWQGDRSGSGPLPIFAGRIRAAFPSIDGGRAGAPSVSTMFLADRVGYLIKQKSMMLLDLGPDVKLVQSLAGIDAGALPGGTPLHEKVRLVISGLADVPADEIGDAGQAGFIQLRQQLIATPATGIMMVTVFAGWAESHGAVVGGLAIDAALFGMAVNSMGMLAFDWFERLADLIGKIGAAETPADAQHCSALLAKLIAEIGFATFATLLPRAAGKRVNRMPAGPAAALKTAPPKPAGPAAAAPAPAPVPPPLPAPAPAPVPVPVPPALAPAAAAAAPAAVADGLGYPVFEPKHLQHAFKHAKDFGVLGNQSKSKLAEFQAAIEAHIAAPSTERKVGIYRGKSAVHYLIAKRASISFRRRTEILNRAGS</sequence>
<feature type="domain" description="Colicin D C-terminal" evidence="2">
    <location>
        <begin position="298"/>
        <end position="353"/>
    </location>
</feature>
<dbReference type="Gene3D" id="3.10.450.200">
    <property type="match status" value="1"/>
</dbReference>
<accession>A0A917E445</accession>
<dbReference type="AlphaFoldDB" id="A0A917E445"/>